<dbReference type="AlphaFoldDB" id="A0A501PVP3"/>
<comment type="caution">
    <text evidence="2">The sequence shown here is derived from an EMBL/GenBank/DDBJ whole genome shotgun (WGS) entry which is preliminary data.</text>
</comment>
<accession>A0A501PVP3</accession>
<gene>
    <name evidence="2" type="ORF">FIV46_00260</name>
</gene>
<evidence type="ECO:0000259" key="1">
    <source>
        <dbReference type="Pfam" id="PF10378"/>
    </source>
</evidence>
<feature type="domain" description="RNA-binding" evidence="1">
    <location>
        <begin position="16"/>
        <end position="30"/>
    </location>
</feature>
<reference evidence="3" key="1">
    <citation type="submission" date="2019-06" db="EMBL/GenBank/DDBJ databases">
        <title>The complete genome of Emcibacter congregatus ZYLT.</title>
        <authorList>
            <person name="Zhao Z."/>
        </authorList>
    </citation>
    <scope>NUCLEOTIDE SEQUENCE [LARGE SCALE GENOMIC DNA]</scope>
    <source>
        <strain evidence="3">MCCC 1A06723</strain>
    </source>
</reference>
<dbReference type="InterPro" id="IPR018835">
    <property type="entry name" value="RNA-binding_domain_put"/>
</dbReference>
<keyword evidence="3" id="KW-1185">Reference proteome</keyword>
<proteinExistence type="predicted"/>
<dbReference type="EMBL" id="VFIY01000003">
    <property type="protein sequence ID" value="TPD63801.1"/>
    <property type="molecule type" value="Genomic_DNA"/>
</dbReference>
<sequence>MEDSFVLERFTLCVILYPSHLLLNSPYVQSLSV</sequence>
<dbReference type="Proteomes" id="UP000319148">
    <property type="component" value="Unassembled WGS sequence"/>
</dbReference>
<protein>
    <recommendedName>
        <fullName evidence="1">RNA-binding domain-containing protein</fullName>
    </recommendedName>
</protein>
<evidence type="ECO:0000313" key="3">
    <source>
        <dbReference type="Proteomes" id="UP000319148"/>
    </source>
</evidence>
<evidence type="ECO:0000313" key="2">
    <source>
        <dbReference type="EMBL" id="TPD63801.1"/>
    </source>
</evidence>
<name>A0A501PVP3_9PROT</name>
<dbReference type="Pfam" id="PF10378">
    <property type="entry name" value="RRM"/>
    <property type="match status" value="1"/>
</dbReference>
<organism evidence="2 3">
    <name type="scientific">Emcibacter nanhaiensis</name>
    <dbReference type="NCBI Taxonomy" id="1505037"/>
    <lineage>
        <taxon>Bacteria</taxon>
        <taxon>Pseudomonadati</taxon>
        <taxon>Pseudomonadota</taxon>
        <taxon>Alphaproteobacteria</taxon>
        <taxon>Emcibacterales</taxon>
        <taxon>Emcibacteraceae</taxon>
        <taxon>Emcibacter</taxon>
    </lineage>
</organism>